<keyword evidence="5" id="KW-0997">Cell inner membrane</keyword>
<sequence length="294" mass="29888">MSARLQAGLAIALALFLHVALFAIRTPQAGAMPAGAAGTGLVSLQAADATLADLITEWDRPPTPDPEPVAELTPPVRPDTFAPLTPVAEPAPPQMPAPQAVALPQMAEAPLRADVSLPPPPEPKPELEPVPELRPKPRPVDLAKPDPAPKPEAEAPKAAAKPAPQTPSAGQAAQRAAGSGGGAQAGDSGSAQAATRSAAQQNDLKASWGATIRSRIERRKSYPTAARGAAGTVTVRLTVSRSGTLTGVGITNSSGNAALDQAAVRAVQSARLPAAPVGLTDASYSFSLPMTFQR</sequence>
<keyword evidence="4" id="KW-1003">Cell membrane</keyword>
<evidence type="ECO:0000256" key="8">
    <source>
        <dbReference type="ARBA" id="ARBA00022989"/>
    </source>
</evidence>
<dbReference type="SUPFAM" id="SSF74653">
    <property type="entry name" value="TolA/TonB C-terminal domain"/>
    <property type="match status" value="1"/>
</dbReference>
<evidence type="ECO:0000313" key="13">
    <source>
        <dbReference type="Proteomes" id="UP000297741"/>
    </source>
</evidence>
<feature type="compositionally biased region" description="Low complexity" evidence="10">
    <location>
        <begin position="185"/>
        <end position="201"/>
    </location>
</feature>
<dbReference type="InterPro" id="IPR037682">
    <property type="entry name" value="TonB_C"/>
</dbReference>
<evidence type="ECO:0000256" key="3">
    <source>
        <dbReference type="ARBA" id="ARBA00022448"/>
    </source>
</evidence>
<gene>
    <name evidence="12" type="ORF">EEB11_16070</name>
</gene>
<evidence type="ECO:0000256" key="5">
    <source>
        <dbReference type="ARBA" id="ARBA00022519"/>
    </source>
</evidence>
<evidence type="ECO:0000259" key="11">
    <source>
        <dbReference type="PROSITE" id="PS52015"/>
    </source>
</evidence>
<keyword evidence="7" id="KW-0653">Protein transport</keyword>
<evidence type="ECO:0000256" key="10">
    <source>
        <dbReference type="SAM" id="MobiDB-lite"/>
    </source>
</evidence>
<accession>A0ABY2KIA5</accession>
<dbReference type="PROSITE" id="PS52015">
    <property type="entry name" value="TONB_CTD"/>
    <property type="match status" value="1"/>
</dbReference>
<comment type="caution">
    <text evidence="12">The sequence shown here is derived from an EMBL/GenBank/DDBJ whole genome shotgun (WGS) entry which is preliminary data.</text>
</comment>
<keyword evidence="3" id="KW-0813">Transport</keyword>
<dbReference type="Pfam" id="PF03544">
    <property type="entry name" value="TonB_C"/>
    <property type="match status" value="1"/>
</dbReference>
<dbReference type="InterPro" id="IPR051045">
    <property type="entry name" value="TonB-dependent_transducer"/>
</dbReference>
<dbReference type="Proteomes" id="UP000297741">
    <property type="component" value="Unassembled WGS sequence"/>
</dbReference>
<keyword evidence="6" id="KW-0812">Transmembrane</keyword>
<evidence type="ECO:0000256" key="6">
    <source>
        <dbReference type="ARBA" id="ARBA00022692"/>
    </source>
</evidence>
<evidence type="ECO:0000256" key="4">
    <source>
        <dbReference type="ARBA" id="ARBA00022475"/>
    </source>
</evidence>
<feature type="region of interest" description="Disordered" evidence="10">
    <location>
        <begin position="57"/>
        <end position="97"/>
    </location>
</feature>
<evidence type="ECO:0000256" key="9">
    <source>
        <dbReference type="ARBA" id="ARBA00023136"/>
    </source>
</evidence>
<organism evidence="12 13">
    <name type="scientific">Pseudotabrizicola sediminis</name>
    <dbReference type="NCBI Taxonomy" id="2486418"/>
    <lineage>
        <taxon>Bacteria</taxon>
        <taxon>Pseudomonadati</taxon>
        <taxon>Pseudomonadota</taxon>
        <taxon>Alphaproteobacteria</taxon>
        <taxon>Rhodobacterales</taxon>
        <taxon>Paracoccaceae</taxon>
        <taxon>Pseudotabrizicola</taxon>
    </lineage>
</organism>
<dbReference type="Gene3D" id="3.30.1150.10">
    <property type="match status" value="1"/>
</dbReference>
<keyword evidence="8" id="KW-1133">Transmembrane helix</keyword>
<feature type="compositionally biased region" description="Basic and acidic residues" evidence="10">
    <location>
        <begin position="123"/>
        <end position="155"/>
    </location>
</feature>
<feature type="compositionally biased region" description="Low complexity" evidence="10">
    <location>
        <begin position="156"/>
        <end position="177"/>
    </location>
</feature>
<keyword evidence="9" id="KW-0472">Membrane</keyword>
<name>A0ABY2KIA5_9RHOB</name>
<feature type="region of interest" description="Disordered" evidence="10">
    <location>
        <begin position="113"/>
        <end position="206"/>
    </location>
</feature>
<keyword evidence="13" id="KW-1185">Reference proteome</keyword>
<feature type="domain" description="TonB C-terminal" evidence="11">
    <location>
        <begin position="207"/>
        <end position="294"/>
    </location>
</feature>
<dbReference type="PANTHER" id="PTHR33446">
    <property type="entry name" value="PROTEIN TONB-RELATED"/>
    <property type="match status" value="1"/>
</dbReference>
<evidence type="ECO:0000313" key="12">
    <source>
        <dbReference type="EMBL" id="TGD42068.1"/>
    </source>
</evidence>
<reference evidence="12 13" key="1">
    <citation type="submission" date="2018-11" db="EMBL/GenBank/DDBJ databases">
        <title>Tabrizicola sp. isolated from sediment of alpine lake.</title>
        <authorList>
            <person name="Liu Z."/>
        </authorList>
    </citation>
    <scope>NUCLEOTIDE SEQUENCE [LARGE SCALE GENOMIC DNA]</scope>
    <source>
        <strain evidence="12 13">DRYC-M-16</strain>
    </source>
</reference>
<dbReference type="InterPro" id="IPR006260">
    <property type="entry name" value="TonB/TolA_C"/>
</dbReference>
<dbReference type="RefSeq" id="WP_135433036.1">
    <property type="nucleotide sequence ID" value="NZ_RPEM01000012.1"/>
</dbReference>
<comment type="subcellular location">
    <subcellularLocation>
        <location evidence="1">Cell inner membrane</location>
        <topology evidence="1">Single-pass membrane protein</topology>
        <orientation evidence="1">Periplasmic side</orientation>
    </subcellularLocation>
</comment>
<comment type="similarity">
    <text evidence="2">Belongs to the TonB family.</text>
</comment>
<dbReference type="EMBL" id="RPEM01000012">
    <property type="protein sequence ID" value="TGD42068.1"/>
    <property type="molecule type" value="Genomic_DNA"/>
</dbReference>
<proteinExistence type="inferred from homology"/>
<evidence type="ECO:0000256" key="1">
    <source>
        <dbReference type="ARBA" id="ARBA00004383"/>
    </source>
</evidence>
<dbReference type="NCBIfam" id="TIGR01352">
    <property type="entry name" value="tonB_Cterm"/>
    <property type="match status" value="1"/>
</dbReference>
<evidence type="ECO:0000256" key="7">
    <source>
        <dbReference type="ARBA" id="ARBA00022927"/>
    </source>
</evidence>
<evidence type="ECO:0000256" key="2">
    <source>
        <dbReference type="ARBA" id="ARBA00006555"/>
    </source>
</evidence>
<dbReference type="PANTHER" id="PTHR33446:SF2">
    <property type="entry name" value="PROTEIN TONB"/>
    <property type="match status" value="1"/>
</dbReference>
<protein>
    <submittedName>
        <fullName evidence="12">Energy transducer TonB</fullName>
    </submittedName>
</protein>